<comment type="caution">
    <text evidence="5">The sequence shown here is derived from an EMBL/GenBank/DDBJ whole genome shotgun (WGS) entry which is preliminary data.</text>
</comment>
<evidence type="ECO:0000313" key="6">
    <source>
        <dbReference type="Proteomes" id="UP001577267"/>
    </source>
</evidence>
<evidence type="ECO:0000313" key="5">
    <source>
        <dbReference type="EMBL" id="MFB4196621.1"/>
    </source>
</evidence>
<dbReference type="InterPro" id="IPR021416">
    <property type="entry name" value="DUF3048_N"/>
</dbReference>
<dbReference type="Pfam" id="PF11258">
    <property type="entry name" value="DUF3048"/>
    <property type="match status" value="1"/>
</dbReference>
<accession>A0ABV4ZR74</accession>
<evidence type="ECO:0000259" key="3">
    <source>
        <dbReference type="Pfam" id="PF11258"/>
    </source>
</evidence>
<dbReference type="InterPro" id="IPR035328">
    <property type="entry name" value="DUF3048_C"/>
</dbReference>
<dbReference type="Gene3D" id="3.50.90.10">
    <property type="entry name" value="YerB-like"/>
    <property type="match status" value="1"/>
</dbReference>
<dbReference type="SUPFAM" id="SSF159774">
    <property type="entry name" value="YerB-like"/>
    <property type="match status" value="1"/>
</dbReference>
<sequence length="317" mass="33174">MRVRALVAGVMLSVLLAGCGGGGDDSGGNRSEGGGEGDSKEVSPFTGEETGIGPVLAVKVDNAPQARPQVGLGDADIVYAEQVEAGLSRFLVIFSGTLPDEVGPVRSARQSDLELLRQFGTPALAYSGVQSALQPELDDARLIQLTPGMAPEAYERLDDREAPHNLFGRPEELLAAAPEASDAADIGFRFGDAPASGGRDTSEETVSFPAASFGFSWSADDGHWKVSLDGEETDLTPATVVIQRVSITPSEFHDSSGAFTPLTRTTGEGTALVLRDGKAYEGSWSRPDADSGTTFTTPDGEPLRFATGQVWVLLTEG</sequence>
<name>A0ABV4ZR74_9ACTN</name>
<feature type="domain" description="DUF3048" evidence="3">
    <location>
        <begin position="51"/>
        <end position="179"/>
    </location>
</feature>
<keyword evidence="6" id="KW-1185">Reference proteome</keyword>
<dbReference type="EMBL" id="JBHGBT010000020">
    <property type="protein sequence ID" value="MFB4196621.1"/>
    <property type="molecule type" value="Genomic_DNA"/>
</dbReference>
<feature type="domain" description="DUF3048" evidence="4">
    <location>
        <begin position="206"/>
        <end position="312"/>
    </location>
</feature>
<dbReference type="Proteomes" id="UP001577267">
    <property type="component" value="Unassembled WGS sequence"/>
</dbReference>
<protein>
    <submittedName>
        <fullName evidence="5">DUF3048 domain-containing protein</fullName>
    </submittedName>
</protein>
<feature type="region of interest" description="Disordered" evidence="1">
    <location>
        <begin position="22"/>
        <end position="48"/>
    </location>
</feature>
<keyword evidence="2" id="KW-0732">Signal</keyword>
<feature type="signal peptide" evidence="2">
    <location>
        <begin position="1"/>
        <end position="19"/>
    </location>
</feature>
<proteinExistence type="predicted"/>
<dbReference type="Pfam" id="PF17479">
    <property type="entry name" value="DUF3048_C"/>
    <property type="match status" value="1"/>
</dbReference>
<dbReference type="InterPro" id="IPR023158">
    <property type="entry name" value="YerB-like_sf"/>
</dbReference>
<dbReference type="PROSITE" id="PS51257">
    <property type="entry name" value="PROKAR_LIPOPROTEIN"/>
    <property type="match status" value="1"/>
</dbReference>
<evidence type="ECO:0000256" key="2">
    <source>
        <dbReference type="SAM" id="SignalP"/>
    </source>
</evidence>
<organism evidence="5 6">
    <name type="scientific">Streptomyces carpaticus</name>
    <dbReference type="NCBI Taxonomy" id="285558"/>
    <lineage>
        <taxon>Bacteria</taxon>
        <taxon>Bacillati</taxon>
        <taxon>Actinomycetota</taxon>
        <taxon>Actinomycetes</taxon>
        <taxon>Kitasatosporales</taxon>
        <taxon>Streptomycetaceae</taxon>
        <taxon>Streptomyces</taxon>
    </lineage>
</organism>
<evidence type="ECO:0000259" key="4">
    <source>
        <dbReference type="Pfam" id="PF17479"/>
    </source>
</evidence>
<feature type="compositionally biased region" description="Gly residues" evidence="1">
    <location>
        <begin position="22"/>
        <end position="36"/>
    </location>
</feature>
<reference evidence="5 6" key="1">
    <citation type="submission" date="2024-09" db="EMBL/GenBank/DDBJ databases">
        <title>Draft genome sequence of multifaceted antimicrobials producing Streptomyces sp. strain FH1.</title>
        <authorList>
            <person name="Hassan F."/>
            <person name="Ali H."/>
            <person name="Hassan N."/>
            <person name="Nawaz A."/>
        </authorList>
    </citation>
    <scope>NUCLEOTIDE SEQUENCE [LARGE SCALE GENOMIC DNA]</scope>
    <source>
        <strain evidence="5 6">FH1</strain>
    </source>
</reference>
<evidence type="ECO:0000256" key="1">
    <source>
        <dbReference type="SAM" id="MobiDB-lite"/>
    </source>
</evidence>
<feature type="chain" id="PRO_5045375901" evidence="2">
    <location>
        <begin position="20"/>
        <end position="317"/>
    </location>
</feature>
<gene>
    <name evidence="5" type="ORF">ACE11A_19975</name>
</gene>
<dbReference type="RefSeq" id="WP_375064673.1">
    <property type="nucleotide sequence ID" value="NZ_JBHGBT010000020.1"/>
</dbReference>